<sequence length="239" mass="28100">MIIKRTFSIKVEEERGVLVRVASLVSRREFTIVSIAIGPTEQKGISRISLVFIEKEKQIEFDRVRQLMQHLRKLINVLDVIDLTFIPSIEKELILIKIQCSSEERKEILEIANSFNLVVVDFAKNCLTLEIVTDSKKFSIIHKILSRYNVIEQVHSGTIGLTRQSSDNKDWDHIGYTTWKKIQEWKKIQSWKKNYLAAIEKEQEEKEKAEKMKKEQEEKEKAKKEEQEEKAKKAKQENK</sequence>
<dbReference type="PANTHER" id="PTHR30239:SF0">
    <property type="entry name" value="ACETOLACTATE SYNTHASE SMALL SUBUNIT 1, CHLOROPLASTIC"/>
    <property type="match status" value="1"/>
</dbReference>
<comment type="similarity">
    <text evidence="3">Belongs to the acetolactate synthase small subunit family.</text>
</comment>
<dbReference type="RefSeq" id="YP_010032263.1">
    <property type="nucleotide sequence ID" value="NC_053868.1"/>
</dbReference>
<feature type="region of interest" description="Disordered" evidence="6">
    <location>
        <begin position="204"/>
        <end position="239"/>
    </location>
</feature>
<dbReference type="Gene3D" id="3.30.70.1150">
    <property type="entry name" value="ACT-like. Chain A, domain 2"/>
    <property type="match status" value="1"/>
</dbReference>
<dbReference type="UniPathway" id="UPA00049">
    <property type="reaction ID" value="UER00059"/>
</dbReference>
<dbReference type="InterPro" id="IPR045865">
    <property type="entry name" value="ACT-like_dom_sf"/>
</dbReference>
<evidence type="ECO:0000256" key="6">
    <source>
        <dbReference type="SAM" id="MobiDB-lite"/>
    </source>
</evidence>
<proteinExistence type="inferred from homology"/>
<dbReference type="SUPFAM" id="SSF55021">
    <property type="entry name" value="ACT-like"/>
    <property type="match status" value="2"/>
</dbReference>
<evidence type="ECO:0000256" key="1">
    <source>
        <dbReference type="ARBA" id="ARBA00004974"/>
    </source>
</evidence>
<dbReference type="InterPro" id="IPR054480">
    <property type="entry name" value="AHAS_small-like_ACT"/>
</dbReference>
<accession>A0A7S6U9T5</accession>
<dbReference type="Pfam" id="PF22629">
    <property type="entry name" value="ACT_AHAS_ss"/>
    <property type="match status" value="1"/>
</dbReference>
<evidence type="ECO:0000313" key="8">
    <source>
        <dbReference type="EMBL" id="QOW07470.1"/>
    </source>
</evidence>
<comment type="pathway">
    <text evidence="2">Amino-acid biosynthesis; L-valine biosynthesis; L-valine from pyruvate: step 1/4.</text>
</comment>
<dbReference type="NCBIfam" id="TIGR00119">
    <property type="entry name" value="acolac_sm"/>
    <property type="match status" value="1"/>
</dbReference>
<evidence type="ECO:0000259" key="7">
    <source>
        <dbReference type="PROSITE" id="PS51671"/>
    </source>
</evidence>
<protein>
    <submittedName>
        <fullName evidence="8">IlvH</fullName>
    </submittedName>
</protein>
<organism evidence="8">
    <name type="scientific">Schizocladia ischiensis</name>
    <dbReference type="NCBI Taxonomy" id="196139"/>
    <lineage>
        <taxon>Eukaryota</taxon>
        <taxon>Sar</taxon>
        <taxon>Stramenopiles</taxon>
        <taxon>Ochrophyta</taxon>
        <taxon>PX clade</taxon>
        <taxon>Schizocladiophyceae</taxon>
        <taxon>Schizocladiales</taxon>
        <taxon>Schizocladiaceae</taxon>
        <taxon>Schizocladia</taxon>
    </lineage>
</organism>
<dbReference type="PROSITE" id="PS51671">
    <property type="entry name" value="ACT"/>
    <property type="match status" value="1"/>
</dbReference>
<dbReference type="InterPro" id="IPR004789">
    <property type="entry name" value="Acetalactate_synth_ssu"/>
</dbReference>
<dbReference type="GO" id="GO:0009097">
    <property type="term" value="P:isoleucine biosynthetic process"/>
    <property type="evidence" value="ECO:0007669"/>
    <property type="project" value="UniProtKB-UniPathway"/>
</dbReference>
<dbReference type="InterPro" id="IPR027271">
    <property type="entry name" value="Acetolactate_synth/TF_NikR_C"/>
</dbReference>
<evidence type="ECO:0000256" key="3">
    <source>
        <dbReference type="ARBA" id="ARBA00006341"/>
    </source>
</evidence>
<dbReference type="PANTHER" id="PTHR30239">
    <property type="entry name" value="ACETOLACTATE SYNTHASE SMALL SUBUNIT"/>
    <property type="match status" value="1"/>
</dbReference>
<dbReference type="EMBL" id="MT226925">
    <property type="protein sequence ID" value="QOW07470.1"/>
    <property type="molecule type" value="Genomic_DNA"/>
</dbReference>
<dbReference type="GO" id="GO:0005829">
    <property type="term" value="C:cytosol"/>
    <property type="evidence" value="ECO:0007669"/>
    <property type="project" value="TreeGrafter"/>
</dbReference>
<comment type="pathway">
    <text evidence="1">Amino-acid biosynthesis; L-isoleucine biosynthesis; L-isoleucine from 2-oxobutanoate: step 1/4.</text>
</comment>
<dbReference type="CDD" id="cd04878">
    <property type="entry name" value="ACT_AHAS"/>
    <property type="match status" value="1"/>
</dbReference>
<dbReference type="GO" id="GO:0003984">
    <property type="term" value="F:acetolactate synthase activity"/>
    <property type="evidence" value="ECO:0007669"/>
    <property type="project" value="TreeGrafter"/>
</dbReference>
<dbReference type="InterPro" id="IPR039557">
    <property type="entry name" value="AHAS_ACT"/>
</dbReference>
<evidence type="ECO:0000256" key="2">
    <source>
        <dbReference type="ARBA" id="ARBA00005025"/>
    </source>
</evidence>
<keyword evidence="8" id="KW-0150">Chloroplast</keyword>
<dbReference type="AlphaFoldDB" id="A0A7S6U9T5"/>
<name>A0A7S6U9T5_9STRA</name>
<dbReference type="InterPro" id="IPR002912">
    <property type="entry name" value="ACT_dom"/>
</dbReference>
<feature type="domain" description="ACT" evidence="7">
    <location>
        <begin position="6"/>
        <end position="88"/>
    </location>
</feature>
<reference evidence="8" key="1">
    <citation type="submission" date="2020-03" db="EMBL/GenBank/DDBJ databases">
        <title>Schizocladia ischiensis organellar genomes: estimating the origin of multicellularity in heterokonts and the emergence of shallow ocean ecosystems.</title>
        <authorList>
            <person name="Phillips N.E."/>
            <person name="Braun E.L."/>
            <person name="Boore J."/>
            <person name="Cheda B."/>
            <person name="Salomon M.P."/>
        </authorList>
    </citation>
    <scope>NUCLEOTIDE SEQUENCE</scope>
</reference>
<keyword evidence="8" id="KW-0934">Plastid</keyword>
<keyword evidence="4" id="KW-0028">Amino-acid biosynthesis</keyword>
<evidence type="ECO:0000256" key="4">
    <source>
        <dbReference type="ARBA" id="ARBA00022605"/>
    </source>
</evidence>
<dbReference type="GO" id="GO:0009099">
    <property type="term" value="P:L-valine biosynthetic process"/>
    <property type="evidence" value="ECO:0007669"/>
    <property type="project" value="UniProtKB-UniPathway"/>
</dbReference>
<keyword evidence="5" id="KW-0100">Branched-chain amino acid biosynthesis</keyword>
<dbReference type="GO" id="GO:1990610">
    <property type="term" value="F:acetolactate synthase regulator activity"/>
    <property type="evidence" value="ECO:0007669"/>
    <property type="project" value="InterPro"/>
</dbReference>
<dbReference type="InterPro" id="IPR019455">
    <property type="entry name" value="Acetolactate_synth_ssu_C"/>
</dbReference>
<gene>
    <name evidence="8" type="primary">ilvH</name>
</gene>
<dbReference type="GeneID" id="63377746"/>
<dbReference type="Pfam" id="PF10369">
    <property type="entry name" value="ALS_ss_C"/>
    <property type="match status" value="1"/>
</dbReference>
<geneLocation type="chloroplast" evidence="8"/>
<evidence type="ECO:0000256" key="5">
    <source>
        <dbReference type="ARBA" id="ARBA00023304"/>
    </source>
</evidence>
<dbReference type="Gene3D" id="3.30.70.260">
    <property type="match status" value="1"/>
</dbReference>
<dbReference type="UniPathway" id="UPA00047">
    <property type="reaction ID" value="UER00055"/>
</dbReference>
<dbReference type="NCBIfam" id="NF008864">
    <property type="entry name" value="PRK11895.1"/>
    <property type="match status" value="1"/>
</dbReference>